<keyword evidence="14 16" id="KW-0961">Cell wall biogenesis/degradation</keyword>
<dbReference type="NCBIfam" id="TIGR00179">
    <property type="entry name" value="murB"/>
    <property type="match status" value="1"/>
</dbReference>
<evidence type="ECO:0000256" key="10">
    <source>
        <dbReference type="ARBA" id="ARBA00022960"/>
    </source>
</evidence>
<comment type="pathway">
    <text evidence="4 16">Cell wall biogenesis; peptidoglycan biosynthesis.</text>
</comment>
<proteinExistence type="inferred from homology"/>
<dbReference type="EMBL" id="CP002390">
    <property type="protein sequence ID" value="EFE28006.2"/>
    <property type="molecule type" value="Genomic_DNA"/>
</dbReference>
<keyword evidence="19" id="KW-1185">Reference proteome</keyword>
<organism evidence="18 19">
    <name type="scientific">Filifactor alocis (strain ATCC 35896 / CCUG 47790 / D40 B5)</name>
    <name type="common">Fusobacterium alocis</name>
    <dbReference type="NCBI Taxonomy" id="546269"/>
    <lineage>
        <taxon>Bacteria</taxon>
        <taxon>Bacillati</taxon>
        <taxon>Bacillota</taxon>
        <taxon>Clostridia</taxon>
        <taxon>Peptostreptococcales</taxon>
        <taxon>Filifactoraceae</taxon>
        <taxon>Filifactor</taxon>
    </lineage>
</organism>
<gene>
    <name evidence="16 18" type="primary">murB</name>
    <name evidence="18" type="ordered locus">HMPREF0389_01258</name>
</gene>
<evidence type="ECO:0000256" key="15">
    <source>
        <dbReference type="ARBA" id="ARBA00048914"/>
    </source>
</evidence>
<comment type="cofactor">
    <cofactor evidence="1 16">
        <name>FAD</name>
        <dbReference type="ChEBI" id="CHEBI:57692"/>
    </cofactor>
</comment>
<dbReference type="InterPro" id="IPR003170">
    <property type="entry name" value="MurB"/>
</dbReference>
<evidence type="ECO:0000313" key="18">
    <source>
        <dbReference type="EMBL" id="EFE28006.2"/>
    </source>
</evidence>
<feature type="active site" evidence="16">
    <location>
        <position position="184"/>
    </location>
</feature>
<dbReference type="InterPro" id="IPR036318">
    <property type="entry name" value="FAD-bd_PCMH-like_sf"/>
</dbReference>
<dbReference type="AlphaFoldDB" id="D6GT21"/>
<comment type="function">
    <text evidence="2 16">Cell wall formation.</text>
</comment>
<keyword evidence="7 16" id="KW-0285">Flavoprotein</keyword>
<dbReference type="UniPathway" id="UPA00219"/>
<dbReference type="Proteomes" id="UP000007468">
    <property type="component" value="Chromosome"/>
</dbReference>
<evidence type="ECO:0000256" key="14">
    <source>
        <dbReference type="ARBA" id="ARBA00023316"/>
    </source>
</evidence>
<feature type="active site" evidence="16">
    <location>
        <position position="304"/>
    </location>
</feature>
<evidence type="ECO:0000256" key="12">
    <source>
        <dbReference type="ARBA" id="ARBA00023002"/>
    </source>
</evidence>
<evidence type="ECO:0000256" key="1">
    <source>
        <dbReference type="ARBA" id="ARBA00001974"/>
    </source>
</evidence>
<dbReference type="HAMAP" id="MF_00037">
    <property type="entry name" value="MurB"/>
    <property type="match status" value="1"/>
</dbReference>
<dbReference type="PATRIC" id="fig|546269.5.peg.1747"/>
<name>D6GT21_FILAD</name>
<dbReference type="Pfam" id="PF01565">
    <property type="entry name" value="FAD_binding_4"/>
    <property type="match status" value="1"/>
</dbReference>
<dbReference type="SUPFAM" id="SSF56176">
    <property type="entry name" value="FAD-binding/transporter-associated domain-like"/>
    <property type="match status" value="1"/>
</dbReference>
<evidence type="ECO:0000256" key="6">
    <source>
        <dbReference type="ARBA" id="ARBA00022618"/>
    </source>
</evidence>
<dbReference type="GO" id="GO:0005829">
    <property type="term" value="C:cytosol"/>
    <property type="evidence" value="ECO:0007669"/>
    <property type="project" value="TreeGrafter"/>
</dbReference>
<dbReference type="InterPro" id="IPR036635">
    <property type="entry name" value="MurB_C_sf"/>
</dbReference>
<keyword evidence="10 16" id="KW-0133">Cell shape</keyword>
<dbReference type="Gene3D" id="3.30.465.10">
    <property type="match status" value="1"/>
</dbReference>
<comment type="similarity">
    <text evidence="16">Belongs to the MurB family.</text>
</comment>
<dbReference type="Gene3D" id="3.30.43.10">
    <property type="entry name" value="Uridine Diphospho-n-acetylenolpyruvylglucosamine Reductase, domain 2"/>
    <property type="match status" value="1"/>
</dbReference>
<dbReference type="PANTHER" id="PTHR21071:SF4">
    <property type="entry name" value="UDP-N-ACETYLENOLPYRUVOYLGLUCOSAMINE REDUCTASE"/>
    <property type="match status" value="1"/>
</dbReference>
<dbReference type="EC" id="1.3.1.98" evidence="16"/>
<dbReference type="GO" id="GO:0051301">
    <property type="term" value="P:cell division"/>
    <property type="evidence" value="ECO:0007669"/>
    <property type="project" value="UniProtKB-KW"/>
</dbReference>
<dbReference type="PROSITE" id="PS51387">
    <property type="entry name" value="FAD_PCMH"/>
    <property type="match status" value="1"/>
</dbReference>
<comment type="catalytic activity">
    <reaction evidence="15 16">
        <text>UDP-N-acetyl-alpha-D-muramate + NADP(+) = UDP-N-acetyl-3-O-(1-carboxyvinyl)-alpha-D-glucosamine + NADPH + H(+)</text>
        <dbReference type="Rhea" id="RHEA:12248"/>
        <dbReference type="ChEBI" id="CHEBI:15378"/>
        <dbReference type="ChEBI" id="CHEBI:57783"/>
        <dbReference type="ChEBI" id="CHEBI:58349"/>
        <dbReference type="ChEBI" id="CHEBI:68483"/>
        <dbReference type="ChEBI" id="CHEBI:70757"/>
        <dbReference type="EC" id="1.3.1.98"/>
    </reaction>
</comment>
<evidence type="ECO:0000256" key="7">
    <source>
        <dbReference type="ARBA" id="ARBA00022630"/>
    </source>
</evidence>
<keyword evidence="5 16" id="KW-0963">Cytoplasm</keyword>
<dbReference type="GO" id="GO:0071555">
    <property type="term" value="P:cell wall organization"/>
    <property type="evidence" value="ECO:0007669"/>
    <property type="project" value="UniProtKB-KW"/>
</dbReference>
<evidence type="ECO:0000256" key="4">
    <source>
        <dbReference type="ARBA" id="ARBA00004752"/>
    </source>
</evidence>
<evidence type="ECO:0000256" key="2">
    <source>
        <dbReference type="ARBA" id="ARBA00003921"/>
    </source>
</evidence>
<reference evidence="19" key="1">
    <citation type="submission" date="2010-12" db="EMBL/GenBank/DDBJ databases">
        <title>The genome sequence of Filifactor alocis strain ATCC 35896.</title>
        <authorList>
            <consortium name="The Broad Institute Genome Sequencing Platform"/>
            <person name="Ward D."/>
            <person name="Earl A."/>
            <person name="Feldgarden M."/>
            <person name="Young S.K."/>
            <person name="Gargeya S."/>
            <person name="Zeng Q."/>
            <person name="Alvarado L."/>
            <person name="Berlin A."/>
            <person name="Bochicchio J."/>
            <person name="Chapman S.B."/>
            <person name="Chen Z."/>
            <person name="Freedman E."/>
            <person name="Gellesch M."/>
            <person name="Goldberg J."/>
            <person name="Griggs A."/>
            <person name="Gujja S."/>
            <person name="Heilman E."/>
            <person name="Heiman D."/>
            <person name="Howarth C."/>
            <person name="Mehta T."/>
            <person name="Neiman D."/>
            <person name="Pearson M."/>
            <person name="Roberts A."/>
            <person name="Saif S."/>
            <person name="Shea T."/>
            <person name="Shenoy N."/>
            <person name="Sisk P."/>
            <person name="Stolte C."/>
            <person name="Sykes S."/>
            <person name="White J."/>
            <person name="Yandava C."/>
            <person name="Izard J."/>
            <person name="Blanton J.M."/>
            <person name="Baranova O.V."/>
            <person name="Tanner A.C."/>
            <person name="Dewhirst F.E."/>
            <person name="Haas B."/>
            <person name="Nusbaum C."/>
            <person name="Birren B."/>
        </authorList>
    </citation>
    <scope>NUCLEOTIDE SEQUENCE [LARGE SCALE GENOMIC DNA]</scope>
    <source>
        <strain evidence="19">ATCC 35896 / D40 B5</strain>
    </source>
</reference>
<dbReference type="GO" id="GO:0071949">
    <property type="term" value="F:FAD binding"/>
    <property type="evidence" value="ECO:0007669"/>
    <property type="project" value="InterPro"/>
</dbReference>
<dbReference type="eggNOG" id="COG0812">
    <property type="taxonomic scope" value="Bacteria"/>
</dbReference>
<dbReference type="GO" id="GO:0008360">
    <property type="term" value="P:regulation of cell shape"/>
    <property type="evidence" value="ECO:0007669"/>
    <property type="project" value="UniProtKB-KW"/>
</dbReference>
<dbReference type="InterPro" id="IPR006094">
    <property type="entry name" value="Oxid_FAD_bind_N"/>
</dbReference>
<dbReference type="HOGENOM" id="CLU_035304_1_1_9"/>
<dbReference type="KEGG" id="faa:HMPREF0389_01258"/>
<keyword evidence="9 16" id="KW-0521">NADP</keyword>
<keyword evidence="13 16" id="KW-0131">Cell cycle</keyword>
<dbReference type="GO" id="GO:0008762">
    <property type="term" value="F:UDP-N-acetylmuramate dehydrogenase activity"/>
    <property type="evidence" value="ECO:0007669"/>
    <property type="project" value="UniProtKB-UniRule"/>
</dbReference>
<comment type="subcellular location">
    <subcellularLocation>
        <location evidence="3 16">Cytoplasm</location>
    </subcellularLocation>
</comment>
<sequence>MQRVGEVMNRQEIRKMLKTVLKEDQISEKESMKKHTSFRIGGDADFLVLPSSIAELQQLMRMLNEKQIPFFVMGNGTNLLVRDKGIRSVVIKLARNISNYGIRGTDIFAEAGLSLSALSRIILEEELTGFEFASGIPGTVGGAMVMNAGAYGGEMKDIVKSVLVMDEKGLIFEMKGEDMEFGYRTSILSKQRLLVLGATFSLEKGNRQEIQEKMDDYALRRNTKQPIQEASAGSTFKRPEGYFAGKLIEDSGLRGVSHRGAQVSQLHCGFVINKGDATCEDVLELINMIKKTVYDKFQVSLEEEVRLVGEE</sequence>
<keyword evidence="8 16" id="KW-0274">FAD</keyword>
<dbReference type="SUPFAM" id="SSF56194">
    <property type="entry name" value="Uridine diphospho-N-Acetylenolpyruvylglucosamine reductase, MurB, C-terminal domain"/>
    <property type="match status" value="1"/>
</dbReference>
<evidence type="ECO:0000256" key="5">
    <source>
        <dbReference type="ARBA" id="ARBA00022490"/>
    </source>
</evidence>
<accession>D6GT21</accession>
<evidence type="ECO:0000256" key="8">
    <source>
        <dbReference type="ARBA" id="ARBA00022827"/>
    </source>
</evidence>
<dbReference type="GO" id="GO:0009252">
    <property type="term" value="P:peptidoglycan biosynthetic process"/>
    <property type="evidence" value="ECO:0007669"/>
    <property type="project" value="UniProtKB-UniRule"/>
</dbReference>
<dbReference type="NCBIfam" id="NF010480">
    <property type="entry name" value="PRK13905.1"/>
    <property type="match status" value="1"/>
</dbReference>
<evidence type="ECO:0000256" key="13">
    <source>
        <dbReference type="ARBA" id="ARBA00023306"/>
    </source>
</evidence>
<evidence type="ECO:0000256" key="9">
    <source>
        <dbReference type="ARBA" id="ARBA00022857"/>
    </source>
</evidence>
<dbReference type="InterPro" id="IPR016167">
    <property type="entry name" value="FAD-bd_PCMH_sub1"/>
</dbReference>
<protein>
    <recommendedName>
        <fullName evidence="16">UDP-N-acetylenolpyruvoylglucosamine reductase</fullName>
        <ecNumber evidence="16">1.3.1.98</ecNumber>
    </recommendedName>
    <alternativeName>
        <fullName evidence="16">UDP-N-acetylmuramate dehydrogenase</fullName>
    </alternativeName>
</protein>
<dbReference type="InterPro" id="IPR016169">
    <property type="entry name" value="FAD-bd_PCMH_sub2"/>
</dbReference>
<dbReference type="STRING" id="546269.HMPREF0389_01258"/>
<dbReference type="InterPro" id="IPR011601">
    <property type="entry name" value="MurB_C"/>
</dbReference>
<evidence type="ECO:0000256" key="11">
    <source>
        <dbReference type="ARBA" id="ARBA00022984"/>
    </source>
</evidence>
<dbReference type="RefSeq" id="WP_014263184.1">
    <property type="nucleotide sequence ID" value="NC_016630.1"/>
</dbReference>
<feature type="domain" description="FAD-binding PCMH-type" evidence="17">
    <location>
        <begin position="40"/>
        <end position="205"/>
    </location>
</feature>
<evidence type="ECO:0000313" key="19">
    <source>
        <dbReference type="Proteomes" id="UP000007468"/>
    </source>
</evidence>
<keyword evidence="12 16" id="KW-0560">Oxidoreductase</keyword>
<dbReference type="InterPro" id="IPR016166">
    <property type="entry name" value="FAD-bd_PCMH"/>
</dbReference>
<dbReference type="Gene3D" id="3.90.78.10">
    <property type="entry name" value="UDP-N-acetylenolpyruvoylglucosamine reductase, C-terminal domain"/>
    <property type="match status" value="1"/>
</dbReference>
<feature type="active site" description="Proton donor" evidence="16">
    <location>
        <position position="234"/>
    </location>
</feature>
<evidence type="ECO:0000259" key="17">
    <source>
        <dbReference type="PROSITE" id="PS51387"/>
    </source>
</evidence>
<evidence type="ECO:0000256" key="3">
    <source>
        <dbReference type="ARBA" id="ARBA00004496"/>
    </source>
</evidence>
<keyword evidence="11 16" id="KW-0573">Peptidoglycan synthesis</keyword>
<keyword evidence="6 16" id="KW-0132">Cell division</keyword>
<evidence type="ECO:0000256" key="16">
    <source>
        <dbReference type="HAMAP-Rule" id="MF_00037"/>
    </source>
</evidence>
<dbReference type="PANTHER" id="PTHR21071">
    <property type="entry name" value="UDP-N-ACETYLENOLPYRUVOYLGLUCOSAMINE REDUCTASE"/>
    <property type="match status" value="1"/>
</dbReference>
<dbReference type="Pfam" id="PF02873">
    <property type="entry name" value="MurB_C"/>
    <property type="match status" value="1"/>
</dbReference>